<evidence type="ECO:0000313" key="3">
    <source>
        <dbReference type="Proteomes" id="UP000032512"/>
    </source>
</evidence>
<reference evidence="2 3" key="1">
    <citation type="submission" date="2015-01" db="EMBL/GenBank/DDBJ databases">
        <title>Draft genome sequences of the supercritical CO2 tolerant bacteria Bacillus subterraneus MITOT1 and Bacillus cereus MIT0214.</title>
        <authorList>
            <person name="Peet K.C."/>
            <person name="Thompson J.R."/>
        </authorList>
    </citation>
    <scope>NUCLEOTIDE SEQUENCE [LARGE SCALE GENOMIC DNA]</scope>
    <source>
        <strain evidence="2 3">MITOT1</strain>
    </source>
</reference>
<feature type="region of interest" description="Disordered" evidence="1">
    <location>
        <begin position="1"/>
        <end position="21"/>
    </location>
</feature>
<dbReference type="InterPro" id="IPR036638">
    <property type="entry name" value="HLH_DNA-bd_sf"/>
</dbReference>
<dbReference type="InterPro" id="IPR037208">
    <property type="entry name" value="Spo0E-like_sf"/>
</dbReference>
<dbReference type="InterPro" id="IPR018540">
    <property type="entry name" value="Spo0E-like"/>
</dbReference>
<dbReference type="PATRIC" id="fig|285983.3.peg.3451"/>
<evidence type="ECO:0000313" key="2">
    <source>
        <dbReference type="EMBL" id="KIY23070.1"/>
    </source>
</evidence>
<dbReference type="Proteomes" id="UP000032512">
    <property type="component" value="Unassembled WGS sequence"/>
</dbReference>
<sequence length="73" mass="8546">MLKKEGKSLGKEKSVREDTIEKRMAETQQKLNDAVQKYGLRSKEALQISEELDIIIHQLMKKKQKMKIFSPKD</sequence>
<dbReference type="EMBL" id="JXIQ01000026">
    <property type="protein sequence ID" value="KIY23070.1"/>
    <property type="molecule type" value="Genomic_DNA"/>
</dbReference>
<dbReference type="AlphaFoldDB" id="A0A0D6ZCQ4"/>
<gene>
    <name evidence="2" type="ORF">UB32_04725</name>
</gene>
<keyword evidence="3" id="KW-1185">Reference proteome</keyword>
<organism evidence="2 3">
    <name type="scientific">Mesobacillus subterraneus</name>
    <dbReference type="NCBI Taxonomy" id="285983"/>
    <lineage>
        <taxon>Bacteria</taxon>
        <taxon>Bacillati</taxon>
        <taxon>Bacillota</taxon>
        <taxon>Bacilli</taxon>
        <taxon>Bacillales</taxon>
        <taxon>Bacillaceae</taxon>
        <taxon>Mesobacillus</taxon>
    </lineage>
</organism>
<dbReference type="GO" id="GO:0046983">
    <property type="term" value="F:protein dimerization activity"/>
    <property type="evidence" value="ECO:0007669"/>
    <property type="project" value="InterPro"/>
</dbReference>
<evidence type="ECO:0008006" key="4">
    <source>
        <dbReference type="Google" id="ProtNLM"/>
    </source>
</evidence>
<protein>
    <recommendedName>
        <fullName evidence="4">Aspartyl-phosphate phosphatase Spo0E family protein</fullName>
    </recommendedName>
</protein>
<dbReference type="RefSeq" id="WP_044391658.1">
    <property type="nucleotide sequence ID" value="NZ_JXIQ01000026.1"/>
</dbReference>
<proteinExistence type="predicted"/>
<dbReference type="GO" id="GO:0043937">
    <property type="term" value="P:regulation of sporulation"/>
    <property type="evidence" value="ECO:0007669"/>
    <property type="project" value="InterPro"/>
</dbReference>
<name>A0A0D6ZCQ4_9BACI</name>
<accession>A0A0D6ZCQ4</accession>
<dbReference type="Pfam" id="PF09388">
    <property type="entry name" value="SpoOE-like"/>
    <property type="match status" value="1"/>
</dbReference>
<evidence type="ECO:0000256" key="1">
    <source>
        <dbReference type="SAM" id="MobiDB-lite"/>
    </source>
</evidence>
<dbReference type="SUPFAM" id="SSF140500">
    <property type="entry name" value="BAS1536-like"/>
    <property type="match status" value="1"/>
</dbReference>
<comment type="caution">
    <text evidence="2">The sequence shown here is derived from an EMBL/GenBank/DDBJ whole genome shotgun (WGS) entry which is preliminary data.</text>
</comment>
<dbReference type="Gene3D" id="4.10.280.10">
    <property type="entry name" value="Helix-loop-helix DNA-binding domain"/>
    <property type="match status" value="1"/>
</dbReference>